<reference evidence="8" key="2">
    <citation type="submission" date="2021-04" db="EMBL/GenBank/DDBJ databases">
        <authorList>
            <person name="Gilroy R."/>
        </authorList>
    </citation>
    <scope>NUCLEOTIDE SEQUENCE</scope>
    <source>
        <strain evidence="8">USASDec5-558</strain>
    </source>
</reference>
<evidence type="ECO:0000256" key="5">
    <source>
        <dbReference type="ARBA" id="ARBA00023004"/>
    </source>
</evidence>
<feature type="domain" description="4Fe-4S ferredoxin-type" evidence="7">
    <location>
        <begin position="32"/>
        <end position="58"/>
    </location>
</feature>
<dbReference type="InterPro" id="IPR050294">
    <property type="entry name" value="RnfB_subfamily"/>
</dbReference>
<evidence type="ECO:0000256" key="6">
    <source>
        <dbReference type="ARBA" id="ARBA00023014"/>
    </source>
</evidence>
<proteinExistence type="predicted"/>
<comment type="caution">
    <text evidence="8">The sequence shown here is derived from an EMBL/GenBank/DDBJ whole genome shotgun (WGS) entry which is preliminary data.</text>
</comment>
<keyword evidence="3" id="KW-0479">Metal-binding</keyword>
<dbReference type="GO" id="GO:0051539">
    <property type="term" value="F:4 iron, 4 sulfur cluster binding"/>
    <property type="evidence" value="ECO:0007669"/>
    <property type="project" value="UniProtKB-KW"/>
</dbReference>
<keyword evidence="1" id="KW-0813">Transport</keyword>
<evidence type="ECO:0000313" key="8">
    <source>
        <dbReference type="EMBL" id="HIX57846.1"/>
    </source>
</evidence>
<evidence type="ECO:0000259" key="7">
    <source>
        <dbReference type="PROSITE" id="PS51379"/>
    </source>
</evidence>
<evidence type="ECO:0000256" key="2">
    <source>
        <dbReference type="ARBA" id="ARBA00022485"/>
    </source>
</evidence>
<dbReference type="GO" id="GO:0046872">
    <property type="term" value="F:metal ion binding"/>
    <property type="evidence" value="ECO:0007669"/>
    <property type="project" value="UniProtKB-KW"/>
</dbReference>
<dbReference type="PANTHER" id="PTHR42859">
    <property type="entry name" value="OXIDOREDUCTASE"/>
    <property type="match status" value="1"/>
</dbReference>
<dbReference type="PROSITE" id="PS00198">
    <property type="entry name" value="4FE4S_FER_1"/>
    <property type="match status" value="1"/>
</dbReference>
<keyword evidence="2" id="KW-0004">4Fe-4S</keyword>
<gene>
    <name evidence="8" type="ORF">H9850_10315</name>
</gene>
<dbReference type="AlphaFoldDB" id="A0A9D1WER4"/>
<protein>
    <submittedName>
        <fullName evidence="8">4Fe-4S binding protein</fullName>
    </submittedName>
</protein>
<evidence type="ECO:0000313" key="9">
    <source>
        <dbReference type="Proteomes" id="UP000886829"/>
    </source>
</evidence>
<dbReference type="EMBL" id="DXEV01000205">
    <property type="protein sequence ID" value="HIX57846.1"/>
    <property type="molecule type" value="Genomic_DNA"/>
</dbReference>
<dbReference type="Pfam" id="PF13237">
    <property type="entry name" value="Fer4_10"/>
    <property type="match status" value="1"/>
</dbReference>
<evidence type="ECO:0000256" key="1">
    <source>
        <dbReference type="ARBA" id="ARBA00022448"/>
    </source>
</evidence>
<keyword evidence="6" id="KW-0411">Iron-sulfur</keyword>
<dbReference type="PROSITE" id="PS51379">
    <property type="entry name" value="4FE4S_FER_2"/>
    <property type="match status" value="2"/>
</dbReference>
<accession>A0A9D1WER4</accession>
<feature type="domain" description="4Fe-4S ferredoxin-type" evidence="7">
    <location>
        <begin position="1"/>
        <end position="29"/>
    </location>
</feature>
<dbReference type="InterPro" id="IPR017896">
    <property type="entry name" value="4Fe4S_Fe-S-bd"/>
</dbReference>
<dbReference type="SUPFAM" id="SSF54862">
    <property type="entry name" value="4Fe-4S ferredoxins"/>
    <property type="match status" value="1"/>
</dbReference>
<evidence type="ECO:0000256" key="3">
    <source>
        <dbReference type="ARBA" id="ARBA00022723"/>
    </source>
</evidence>
<name>A0A9D1WER4_9GAMM</name>
<dbReference type="Proteomes" id="UP000886829">
    <property type="component" value="Unassembled WGS sequence"/>
</dbReference>
<sequence length="69" mass="7471">MFFIDPDTCTACDSCIDACPCDAISVVDGHHVIDPELCVECGACYDACEYGSIFEADMSELESIPKKDI</sequence>
<evidence type="ECO:0000256" key="4">
    <source>
        <dbReference type="ARBA" id="ARBA00022982"/>
    </source>
</evidence>
<organism evidence="8 9">
    <name type="scientific">Candidatus Anaerobiospirillum pullistercoris</name>
    <dbReference type="NCBI Taxonomy" id="2838452"/>
    <lineage>
        <taxon>Bacteria</taxon>
        <taxon>Pseudomonadati</taxon>
        <taxon>Pseudomonadota</taxon>
        <taxon>Gammaproteobacteria</taxon>
        <taxon>Aeromonadales</taxon>
        <taxon>Succinivibrionaceae</taxon>
        <taxon>Anaerobiospirillum</taxon>
    </lineage>
</organism>
<dbReference type="PANTHER" id="PTHR42859:SF10">
    <property type="entry name" value="DIMETHYLSULFOXIDE REDUCTASE CHAIN B"/>
    <property type="match status" value="1"/>
</dbReference>
<dbReference type="InterPro" id="IPR017900">
    <property type="entry name" value="4Fe4S_Fe_S_CS"/>
</dbReference>
<dbReference type="Gene3D" id="3.30.70.20">
    <property type="match status" value="1"/>
</dbReference>
<keyword evidence="4" id="KW-0249">Electron transport</keyword>
<reference evidence="8" key="1">
    <citation type="journal article" date="2021" name="PeerJ">
        <title>Extensive microbial diversity within the chicken gut microbiome revealed by metagenomics and culture.</title>
        <authorList>
            <person name="Gilroy R."/>
            <person name="Ravi A."/>
            <person name="Getino M."/>
            <person name="Pursley I."/>
            <person name="Horton D.L."/>
            <person name="Alikhan N.F."/>
            <person name="Baker D."/>
            <person name="Gharbi K."/>
            <person name="Hall N."/>
            <person name="Watson M."/>
            <person name="Adriaenssens E.M."/>
            <person name="Foster-Nyarko E."/>
            <person name="Jarju S."/>
            <person name="Secka A."/>
            <person name="Antonio M."/>
            <person name="Oren A."/>
            <person name="Chaudhuri R.R."/>
            <person name="La Ragione R."/>
            <person name="Hildebrand F."/>
            <person name="Pallen M.J."/>
        </authorList>
    </citation>
    <scope>NUCLEOTIDE SEQUENCE</scope>
    <source>
        <strain evidence="8">USASDec5-558</strain>
    </source>
</reference>
<keyword evidence="5" id="KW-0408">Iron</keyword>